<organism evidence="2 3">
    <name type="scientific">Pyronema omphalodes (strain CBS 100304)</name>
    <name type="common">Pyronema confluens</name>
    <dbReference type="NCBI Taxonomy" id="1076935"/>
    <lineage>
        <taxon>Eukaryota</taxon>
        <taxon>Fungi</taxon>
        <taxon>Dikarya</taxon>
        <taxon>Ascomycota</taxon>
        <taxon>Pezizomycotina</taxon>
        <taxon>Pezizomycetes</taxon>
        <taxon>Pezizales</taxon>
        <taxon>Pyronemataceae</taxon>
        <taxon>Pyronema</taxon>
    </lineage>
</organism>
<dbReference type="EMBL" id="HF935245">
    <property type="protein sequence ID" value="CCX05331.1"/>
    <property type="molecule type" value="Genomic_DNA"/>
</dbReference>
<dbReference type="Proteomes" id="UP000018144">
    <property type="component" value="Unassembled WGS sequence"/>
</dbReference>
<feature type="compositionally biased region" description="Polar residues" evidence="1">
    <location>
        <begin position="1"/>
        <end position="16"/>
    </location>
</feature>
<keyword evidence="3" id="KW-1185">Reference proteome</keyword>
<accession>U4KW74</accession>
<dbReference type="AlphaFoldDB" id="U4KW74"/>
<proteinExistence type="predicted"/>
<evidence type="ECO:0000313" key="2">
    <source>
        <dbReference type="EMBL" id="CCX05331.1"/>
    </source>
</evidence>
<evidence type="ECO:0000256" key="1">
    <source>
        <dbReference type="SAM" id="MobiDB-lite"/>
    </source>
</evidence>
<gene>
    <name evidence="2" type="ORF">PCON_04918</name>
</gene>
<name>U4KW74_PYROM</name>
<protein>
    <submittedName>
        <fullName evidence="2">Uncharacterized protein</fullName>
    </submittedName>
</protein>
<reference evidence="2 3" key="1">
    <citation type="journal article" date="2013" name="PLoS Genet.">
        <title>The genome and development-dependent transcriptomes of Pyronema confluens: a window into fungal evolution.</title>
        <authorList>
            <person name="Traeger S."/>
            <person name="Altegoer F."/>
            <person name="Freitag M."/>
            <person name="Gabaldon T."/>
            <person name="Kempken F."/>
            <person name="Kumar A."/>
            <person name="Marcet-Houben M."/>
            <person name="Poggeler S."/>
            <person name="Stajich J.E."/>
            <person name="Nowrousian M."/>
        </authorList>
    </citation>
    <scope>NUCLEOTIDE SEQUENCE [LARGE SCALE GENOMIC DNA]</scope>
    <source>
        <strain evidence="3">CBS 100304</strain>
        <tissue evidence="2">Vegetative mycelium</tissue>
    </source>
</reference>
<feature type="region of interest" description="Disordered" evidence="1">
    <location>
        <begin position="1"/>
        <end position="23"/>
    </location>
</feature>
<sequence>MMLHNTQSTNDTNGSCHTYCMKH</sequence>
<evidence type="ECO:0000313" key="3">
    <source>
        <dbReference type="Proteomes" id="UP000018144"/>
    </source>
</evidence>